<proteinExistence type="predicted"/>
<keyword evidence="2" id="KW-1185">Reference proteome</keyword>
<dbReference type="Gene3D" id="1.10.510.10">
    <property type="entry name" value="Transferase(Phosphotransferase) domain 1"/>
    <property type="match status" value="1"/>
</dbReference>
<dbReference type="PANTHER" id="PTHR36034">
    <property type="entry name" value="EXPRESSED PROTEIN"/>
    <property type="match status" value="1"/>
</dbReference>
<name>A0ABQ7XAH2_BRANA</name>
<gene>
    <name evidence="1" type="ORF">HID58_093584</name>
</gene>
<dbReference type="PANTHER" id="PTHR36034:SF2">
    <property type="entry name" value="EXPRESSED PROTEIN"/>
    <property type="match status" value="1"/>
</dbReference>
<evidence type="ECO:0008006" key="3">
    <source>
        <dbReference type="Google" id="ProtNLM"/>
    </source>
</evidence>
<accession>A0ABQ7XAH2</accession>
<organism evidence="1 2">
    <name type="scientific">Brassica napus</name>
    <name type="common">Rape</name>
    <dbReference type="NCBI Taxonomy" id="3708"/>
    <lineage>
        <taxon>Eukaryota</taxon>
        <taxon>Viridiplantae</taxon>
        <taxon>Streptophyta</taxon>
        <taxon>Embryophyta</taxon>
        <taxon>Tracheophyta</taxon>
        <taxon>Spermatophyta</taxon>
        <taxon>Magnoliopsida</taxon>
        <taxon>eudicotyledons</taxon>
        <taxon>Gunneridae</taxon>
        <taxon>Pentapetalae</taxon>
        <taxon>rosids</taxon>
        <taxon>malvids</taxon>
        <taxon>Brassicales</taxon>
        <taxon>Brassicaceae</taxon>
        <taxon>Brassiceae</taxon>
        <taxon>Brassica</taxon>
    </lineage>
</organism>
<evidence type="ECO:0000313" key="2">
    <source>
        <dbReference type="Proteomes" id="UP000824890"/>
    </source>
</evidence>
<dbReference type="EMBL" id="JAGKQM010000932">
    <property type="protein sequence ID" value="KAH0852952.1"/>
    <property type="molecule type" value="Genomic_DNA"/>
</dbReference>
<evidence type="ECO:0000313" key="1">
    <source>
        <dbReference type="EMBL" id="KAH0852952.1"/>
    </source>
</evidence>
<sequence length="360" mass="40322">MELGGDRDGARFQRQDLPLRHRAALWGNRRIERFQSRLIRRSDRIHVAGFSGFGVATQESDVFAFGVMMLELLSGEESLKYRYEKSTGDFERTLVIETTKAGAVEEVDGSEVGGFVSGDGGGEVNACVEDEAVNRPEMGRVTGKISQLYLESEKWLANMKTSFPGFRSLISLLGSQSLVSRFGQRNLCVGRYKARGKAGKRDLVVKVSLQVYIADCPNEPIIEILQFEKHQDMDQLSDHEHKDPYGNLLKCSAHKPLLSSGSGSQLFSFKLLHVSSAGAEHCTSYWTVKTESSKPSFDLEDWNCYSGQTLWNGHKSGTEERLSFRGVPLERDKFSVRCGREGICIPGKKMEEETRNHSTY</sequence>
<dbReference type="Proteomes" id="UP000824890">
    <property type="component" value="Unassembled WGS sequence"/>
</dbReference>
<protein>
    <recommendedName>
        <fullName evidence="3">Protein kinase domain-containing protein</fullName>
    </recommendedName>
</protein>
<comment type="caution">
    <text evidence="1">The sequence shown here is derived from an EMBL/GenBank/DDBJ whole genome shotgun (WGS) entry which is preliminary data.</text>
</comment>
<reference evidence="1 2" key="1">
    <citation type="submission" date="2021-05" db="EMBL/GenBank/DDBJ databases">
        <title>Genome Assembly of Synthetic Allotetraploid Brassica napus Reveals Homoeologous Exchanges between Subgenomes.</title>
        <authorList>
            <person name="Davis J.T."/>
        </authorList>
    </citation>
    <scope>NUCLEOTIDE SEQUENCE [LARGE SCALE GENOMIC DNA]</scope>
    <source>
        <strain evidence="2">cv. Da-Ae</strain>
        <tissue evidence="1">Seedling</tissue>
    </source>
</reference>